<reference evidence="1" key="2">
    <citation type="journal article" date="2015" name="Data Brief">
        <title>Shoot transcriptome of the giant reed, Arundo donax.</title>
        <authorList>
            <person name="Barrero R.A."/>
            <person name="Guerrero F.D."/>
            <person name="Moolhuijzen P."/>
            <person name="Goolsby J.A."/>
            <person name="Tidwell J."/>
            <person name="Bellgard S.E."/>
            <person name="Bellgard M.I."/>
        </authorList>
    </citation>
    <scope>NUCLEOTIDE SEQUENCE</scope>
    <source>
        <tissue evidence="1">Shoot tissue taken approximately 20 cm above the soil surface</tissue>
    </source>
</reference>
<reference evidence="1" key="1">
    <citation type="submission" date="2014-09" db="EMBL/GenBank/DDBJ databases">
        <authorList>
            <person name="Magalhaes I.L.F."/>
            <person name="Oliveira U."/>
            <person name="Santos F.R."/>
            <person name="Vidigal T.H.D.A."/>
            <person name="Brescovit A.D."/>
            <person name="Santos A.J."/>
        </authorList>
    </citation>
    <scope>NUCLEOTIDE SEQUENCE</scope>
    <source>
        <tissue evidence="1">Shoot tissue taken approximately 20 cm above the soil surface</tissue>
    </source>
</reference>
<name>A0A0A9GRH3_ARUDO</name>
<evidence type="ECO:0000313" key="1">
    <source>
        <dbReference type="EMBL" id="JAE27760.1"/>
    </source>
</evidence>
<proteinExistence type="predicted"/>
<sequence length="20" mass="2343">MNSHTKSWFLLVVPHFSRGV</sequence>
<accession>A0A0A9GRH3</accession>
<protein>
    <submittedName>
        <fullName evidence="1">Uncharacterized protein</fullName>
    </submittedName>
</protein>
<dbReference type="EMBL" id="GBRH01170136">
    <property type="protein sequence ID" value="JAE27760.1"/>
    <property type="molecule type" value="Transcribed_RNA"/>
</dbReference>
<organism evidence="1">
    <name type="scientific">Arundo donax</name>
    <name type="common">Giant reed</name>
    <name type="synonym">Donax arundinaceus</name>
    <dbReference type="NCBI Taxonomy" id="35708"/>
    <lineage>
        <taxon>Eukaryota</taxon>
        <taxon>Viridiplantae</taxon>
        <taxon>Streptophyta</taxon>
        <taxon>Embryophyta</taxon>
        <taxon>Tracheophyta</taxon>
        <taxon>Spermatophyta</taxon>
        <taxon>Magnoliopsida</taxon>
        <taxon>Liliopsida</taxon>
        <taxon>Poales</taxon>
        <taxon>Poaceae</taxon>
        <taxon>PACMAD clade</taxon>
        <taxon>Arundinoideae</taxon>
        <taxon>Arundineae</taxon>
        <taxon>Arundo</taxon>
    </lineage>
</organism>
<dbReference type="AlphaFoldDB" id="A0A0A9GRH3"/>